<feature type="compositionally biased region" description="Low complexity" evidence="1">
    <location>
        <begin position="26"/>
        <end position="40"/>
    </location>
</feature>
<keyword evidence="4" id="KW-1185">Reference proteome</keyword>
<comment type="caution">
    <text evidence="3">The sequence shown here is derived from an EMBL/GenBank/DDBJ whole genome shotgun (WGS) entry which is preliminary data.</text>
</comment>
<dbReference type="InterPro" id="IPR051942">
    <property type="entry name" value="DENN_domain_containing_2"/>
</dbReference>
<dbReference type="InterPro" id="IPR037516">
    <property type="entry name" value="Tripartite_DENN"/>
</dbReference>
<dbReference type="PANTHER" id="PTHR15288:SF0">
    <property type="entry name" value="UDENN DOMAIN-CONTAINING PROTEIN"/>
    <property type="match status" value="1"/>
</dbReference>
<dbReference type="SMART" id="SM00799">
    <property type="entry name" value="DENN"/>
    <property type="match status" value="1"/>
</dbReference>
<feature type="compositionally biased region" description="Pro residues" evidence="1">
    <location>
        <begin position="16"/>
        <end position="25"/>
    </location>
</feature>
<dbReference type="PROSITE" id="PS50211">
    <property type="entry name" value="DENN"/>
    <property type="match status" value="1"/>
</dbReference>
<dbReference type="Gene3D" id="3.40.50.11500">
    <property type="match status" value="1"/>
</dbReference>
<dbReference type="PANTHER" id="PTHR15288">
    <property type="entry name" value="DENN DOMAIN-CONTAINING PROTEIN 2"/>
    <property type="match status" value="1"/>
</dbReference>
<dbReference type="Pfam" id="PF02893">
    <property type="entry name" value="GRAM"/>
    <property type="match status" value="1"/>
</dbReference>
<feature type="compositionally biased region" description="Low complexity" evidence="1">
    <location>
        <begin position="1"/>
        <end position="15"/>
    </location>
</feature>
<evidence type="ECO:0000256" key="1">
    <source>
        <dbReference type="SAM" id="MobiDB-lite"/>
    </source>
</evidence>
<dbReference type="Pfam" id="PF02141">
    <property type="entry name" value="DENN"/>
    <property type="match status" value="1"/>
</dbReference>
<gene>
    <name evidence="3" type="ORF">AB1Y20_020824</name>
</gene>
<dbReference type="InterPro" id="IPR001194">
    <property type="entry name" value="cDENN_dom"/>
</dbReference>
<reference evidence="3 4" key="1">
    <citation type="journal article" date="2024" name="Science">
        <title>Giant polyketide synthase enzymes in the biosynthesis of giant marine polyether toxins.</title>
        <authorList>
            <person name="Fallon T.R."/>
            <person name="Shende V.V."/>
            <person name="Wierzbicki I.H."/>
            <person name="Pendleton A.L."/>
            <person name="Watervoot N.F."/>
            <person name="Auber R.P."/>
            <person name="Gonzalez D.J."/>
            <person name="Wisecaver J.H."/>
            <person name="Moore B.S."/>
        </authorList>
    </citation>
    <scope>NUCLEOTIDE SEQUENCE [LARGE SCALE GENOMIC DNA]</scope>
    <source>
        <strain evidence="3 4">12B1</strain>
    </source>
</reference>
<feature type="domain" description="UDENN" evidence="2">
    <location>
        <begin position="137"/>
        <end position="572"/>
    </location>
</feature>
<dbReference type="Proteomes" id="UP001515480">
    <property type="component" value="Unassembled WGS sequence"/>
</dbReference>
<dbReference type="InterPro" id="IPR043153">
    <property type="entry name" value="DENN_C"/>
</dbReference>
<organism evidence="3 4">
    <name type="scientific">Prymnesium parvum</name>
    <name type="common">Toxic golden alga</name>
    <dbReference type="NCBI Taxonomy" id="97485"/>
    <lineage>
        <taxon>Eukaryota</taxon>
        <taxon>Haptista</taxon>
        <taxon>Haptophyta</taxon>
        <taxon>Prymnesiophyceae</taxon>
        <taxon>Prymnesiales</taxon>
        <taxon>Prymnesiaceae</taxon>
        <taxon>Prymnesium</taxon>
    </lineage>
</organism>
<evidence type="ECO:0000313" key="3">
    <source>
        <dbReference type="EMBL" id="KAL1526000.1"/>
    </source>
</evidence>
<dbReference type="Gene3D" id="2.30.29.30">
    <property type="entry name" value="Pleckstrin-homology domain (PH domain)/Phosphotyrosine-binding domain (PTB)"/>
    <property type="match status" value="1"/>
</dbReference>
<evidence type="ECO:0000313" key="4">
    <source>
        <dbReference type="Proteomes" id="UP001515480"/>
    </source>
</evidence>
<protein>
    <recommendedName>
        <fullName evidence="2">UDENN domain-containing protein</fullName>
    </recommendedName>
</protein>
<proteinExistence type="predicted"/>
<dbReference type="EMBL" id="JBGBPQ010000004">
    <property type="protein sequence ID" value="KAL1526000.1"/>
    <property type="molecule type" value="Genomic_DNA"/>
</dbReference>
<sequence>MSGTPSHSKPTSPASPSKPPPPLAPPLADDSSPSSPLPLSRRGGFRDPPPPPPPAVHPLRLDKLAAAPPPPDAASPMRGAQTDAAALGRAPLAGLLSARYAGLASARHAAQESPADAAGGEALAAACGGMQVFVLRQVEASGEAEGKGGKEKGEGGARGGAIDAELVVAWPSAAAPPSHLPHFAFPATILRLCADEPDAFGFTFTFTSEDGALRWGSAVTGGDSSTVSSVVVLCDWPLSSILVDLAKQLFLLEQRQRSGWRGLYPNVTAFSQALCESAHEVNFLMQHPLWLPTPLSPLLEAVGCNADTLLLVFLAALLERPLLCFSSTASKLMPATAALAHTLSPLSFSGTFIPFLPSALHFDPATLINCSPAAFIIGVERLLLPTLQPIAAHVLTLDLDKGALDGSEALAELRALSRAPLLQRLLGQLHEYCAPTDAPRDERCLQAILLSFMRDLLSIDARGALTASDHPSDAQRAIQCRLLRDFAADVTRTCADLSEKEAIALRVTTCQMDAVVRVCSSPPATPAADFVANAFQSRAVKEFLLVPQFAHGGSFADASWLDSCPSAEQSIKEHAIALDAVEALVRERLDGAAPQLMKAHLLSPRTVSVQKRFELGVNETLLATFPCALHHQAALRQGVLHVSTRHACFETPLFPAANLKLPLLRIRAVERARDPVFHLLPNALRLTLENGDAVVLASLQDREDAYGVLRRCLKARNVD</sequence>
<evidence type="ECO:0000259" key="2">
    <source>
        <dbReference type="PROSITE" id="PS50211"/>
    </source>
</evidence>
<dbReference type="AlphaFoldDB" id="A0AB34JZA2"/>
<dbReference type="InterPro" id="IPR011993">
    <property type="entry name" value="PH-like_dom_sf"/>
</dbReference>
<dbReference type="InterPro" id="IPR004182">
    <property type="entry name" value="GRAM"/>
</dbReference>
<feature type="region of interest" description="Disordered" evidence="1">
    <location>
        <begin position="1"/>
        <end position="82"/>
    </location>
</feature>
<name>A0AB34JZA2_PRYPA</name>
<accession>A0AB34JZA2</accession>
<feature type="compositionally biased region" description="Pro residues" evidence="1">
    <location>
        <begin position="47"/>
        <end position="56"/>
    </location>
</feature>